<reference evidence="2 3" key="1">
    <citation type="journal article" date="2015" name="Mol. Biochem. Parasitol.">
        <title>Identification of polymorphic genes for use in assemblage B genotyping assays through comparative genomics of multiple assemblage B Giardia duodenalis isolates.</title>
        <authorList>
            <person name="Wielinga C."/>
            <person name="Thompson R.C."/>
            <person name="Monis P."/>
            <person name="Ryan U."/>
        </authorList>
    </citation>
    <scope>NUCLEOTIDE SEQUENCE [LARGE SCALE GENOMIC DNA]</scope>
    <source>
        <strain evidence="2 3">BAH15c1</strain>
    </source>
</reference>
<dbReference type="EMBL" id="JXTI01000093">
    <property type="protein sequence ID" value="KWX12914.1"/>
    <property type="molecule type" value="Genomic_DNA"/>
</dbReference>
<feature type="chain" id="PRO_5013380149" description="NAD(P)-binding domain-containing protein" evidence="1">
    <location>
        <begin position="16"/>
        <end position="263"/>
    </location>
</feature>
<keyword evidence="1" id="KW-0732">Signal</keyword>
<dbReference type="PROSITE" id="PS00061">
    <property type="entry name" value="ADH_SHORT"/>
    <property type="match status" value="1"/>
</dbReference>
<gene>
    <name evidence="2" type="ORF">QR46_3092</name>
</gene>
<proteinExistence type="predicted"/>
<accession>A0A132NS45</accession>
<evidence type="ECO:0000313" key="2">
    <source>
        <dbReference type="EMBL" id="KWX12914.1"/>
    </source>
</evidence>
<dbReference type="OrthoDB" id="10267115at2759"/>
<evidence type="ECO:0008006" key="4">
    <source>
        <dbReference type="Google" id="ProtNLM"/>
    </source>
</evidence>
<sequence>MSLFALVLGANGTLGTAVSHALLLKGYTVHAQVRENADIEPLIAFHGSAKEASISSTNYHNKLRVIRGDPCDDQFWLNYGCLLRELDIACSSLDEVEARYVISNQPQSVQDQRGSLLVAVIICTGTLICRSVGETTPRDILNAISAHVLPVQQSLRYIPTLSGNRYCCYVAVGSDPLSWEGTIDCCPYCVAKFALRGLVDCARHDMPYAHIEEIYPGNFLSGLWEKSGTDCPFVDTTAERVAGDILNVVDAQLARIRKKVMSF</sequence>
<dbReference type="VEuPathDB" id="GiardiaDB:QR46_3092"/>
<name>A0A132NS45_GIAIN</name>
<dbReference type="Gene3D" id="3.40.50.720">
    <property type="entry name" value="NAD(P)-binding Rossmann-like Domain"/>
    <property type="match status" value="1"/>
</dbReference>
<dbReference type="InterPro" id="IPR036291">
    <property type="entry name" value="NAD(P)-bd_dom_sf"/>
</dbReference>
<evidence type="ECO:0000313" key="3">
    <source>
        <dbReference type="Proteomes" id="UP000070089"/>
    </source>
</evidence>
<dbReference type="Proteomes" id="UP000070089">
    <property type="component" value="Unassembled WGS sequence"/>
</dbReference>
<dbReference type="AlphaFoldDB" id="A0A132NS45"/>
<organism evidence="2 3">
    <name type="scientific">Giardia duodenalis assemblage B</name>
    <dbReference type="NCBI Taxonomy" id="1394984"/>
    <lineage>
        <taxon>Eukaryota</taxon>
        <taxon>Metamonada</taxon>
        <taxon>Diplomonadida</taxon>
        <taxon>Hexamitidae</taxon>
        <taxon>Giardiinae</taxon>
        <taxon>Giardia</taxon>
    </lineage>
</organism>
<feature type="signal peptide" evidence="1">
    <location>
        <begin position="1"/>
        <end position="15"/>
    </location>
</feature>
<protein>
    <recommendedName>
        <fullName evidence="4">NAD(P)-binding domain-containing protein</fullName>
    </recommendedName>
</protein>
<comment type="caution">
    <text evidence="2">The sequence shown here is derived from an EMBL/GenBank/DDBJ whole genome shotgun (WGS) entry which is preliminary data.</text>
</comment>
<evidence type="ECO:0000256" key="1">
    <source>
        <dbReference type="SAM" id="SignalP"/>
    </source>
</evidence>
<dbReference type="SUPFAM" id="SSF51735">
    <property type="entry name" value="NAD(P)-binding Rossmann-fold domains"/>
    <property type="match status" value="1"/>
</dbReference>
<dbReference type="InterPro" id="IPR020904">
    <property type="entry name" value="Sc_DH/Rdtase_CS"/>
</dbReference>